<gene>
    <name evidence="3" type="ORF">ETAA1_61410</name>
</gene>
<organism evidence="3 4">
    <name type="scientific">Urbifossiella limnaea</name>
    <dbReference type="NCBI Taxonomy" id="2528023"/>
    <lineage>
        <taxon>Bacteria</taxon>
        <taxon>Pseudomonadati</taxon>
        <taxon>Planctomycetota</taxon>
        <taxon>Planctomycetia</taxon>
        <taxon>Gemmatales</taxon>
        <taxon>Gemmataceae</taxon>
        <taxon>Urbifossiella</taxon>
    </lineage>
</organism>
<dbReference type="InterPro" id="IPR043472">
    <property type="entry name" value="Macro_dom-like"/>
</dbReference>
<reference evidence="3 4" key="1">
    <citation type="submission" date="2019-02" db="EMBL/GenBank/DDBJ databases">
        <title>Deep-cultivation of Planctomycetes and their phenomic and genomic characterization uncovers novel biology.</title>
        <authorList>
            <person name="Wiegand S."/>
            <person name="Jogler M."/>
            <person name="Boedeker C."/>
            <person name="Pinto D."/>
            <person name="Vollmers J."/>
            <person name="Rivas-Marin E."/>
            <person name="Kohn T."/>
            <person name="Peeters S.H."/>
            <person name="Heuer A."/>
            <person name="Rast P."/>
            <person name="Oberbeckmann S."/>
            <person name="Bunk B."/>
            <person name="Jeske O."/>
            <person name="Meyerdierks A."/>
            <person name="Storesund J.E."/>
            <person name="Kallscheuer N."/>
            <person name="Luecker S."/>
            <person name="Lage O.M."/>
            <person name="Pohl T."/>
            <person name="Merkel B.J."/>
            <person name="Hornburger P."/>
            <person name="Mueller R.-W."/>
            <person name="Bruemmer F."/>
            <person name="Labrenz M."/>
            <person name="Spormann A.M."/>
            <person name="Op den Camp H."/>
            <person name="Overmann J."/>
            <person name="Amann R."/>
            <person name="Jetten M.S.M."/>
            <person name="Mascher T."/>
            <person name="Medema M.H."/>
            <person name="Devos D.P."/>
            <person name="Kaster A.-K."/>
            <person name="Ovreas L."/>
            <person name="Rohde M."/>
            <person name="Galperin M.Y."/>
            <person name="Jogler C."/>
        </authorList>
    </citation>
    <scope>NUCLEOTIDE SEQUENCE [LARGE SCALE GENOMIC DNA]</scope>
    <source>
        <strain evidence="3 4">ETA_A1</strain>
    </source>
</reference>
<feature type="domain" description="Macro" evidence="2">
    <location>
        <begin position="1"/>
        <end position="162"/>
    </location>
</feature>
<dbReference type="EMBL" id="CP036273">
    <property type="protein sequence ID" value="QDU24127.1"/>
    <property type="molecule type" value="Genomic_DNA"/>
</dbReference>
<dbReference type="GO" id="GO:0140291">
    <property type="term" value="P:peptidyl-glutamate ADP-deribosylation"/>
    <property type="evidence" value="ECO:0007669"/>
    <property type="project" value="TreeGrafter"/>
</dbReference>
<dbReference type="Gene3D" id="3.40.220.10">
    <property type="entry name" value="Leucine Aminopeptidase, subunit E, domain 1"/>
    <property type="match status" value="1"/>
</dbReference>
<name>A0A517Y2Y9_9BACT</name>
<dbReference type="OrthoDB" id="9780211at2"/>
<sequence>MIHEVHGDILLTKAQAIAHGVAPGDHFTHGLALALREKYPAMAKDFRHYAHQCHPKPGELWEWGGTAGVRIFCLMTQDDETGRGGQPGPATEATVNHCLKRLRHELDTGEVKSLALPRLATGVGGLAWEGVFPLIRKHLGDSPVPVYVYTRYEAGVAANEPQ</sequence>
<dbReference type="InterPro" id="IPR002589">
    <property type="entry name" value="Macro_dom"/>
</dbReference>
<keyword evidence="4" id="KW-1185">Reference proteome</keyword>
<evidence type="ECO:0000256" key="1">
    <source>
        <dbReference type="ARBA" id="ARBA00035885"/>
    </source>
</evidence>
<evidence type="ECO:0000313" key="3">
    <source>
        <dbReference type="EMBL" id="QDU24127.1"/>
    </source>
</evidence>
<evidence type="ECO:0000313" key="4">
    <source>
        <dbReference type="Proteomes" id="UP000319576"/>
    </source>
</evidence>
<dbReference type="PROSITE" id="PS51154">
    <property type="entry name" value="MACRO"/>
    <property type="match status" value="1"/>
</dbReference>
<dbReference type="AlphaFoldDB" id="A0A517Y2Y9"/>
<dbReference type="SUPFAM" id="SSF52949">
    <property type="entry name" value="Macro domain-like"/>
    <property type="match status" value="1"/>
</dbReference>
<dbReference type="InterPro" id="IPR050892">
    <property type="entry name" value="ADP-ribose_metab_enzymes"/>
</dbReference>
<protein>
    <recommendedName>
        <fullName evidence="2">Macro domain-containing protein</fullName>
    </recommendedName>
</protein>
<dbReference type="Proteomes" id="UP000319576">
    <property type="component" value="Chromosome"/>
</dbReference>
<dbReference type="RefSeq" id="WP_145244315.1">
    <property type="nucleotide sequence ID" value="NZ_CP036273.1"/>
</dbReference>
<accession>A0A517Y2Y9</accession>
<dbReference type="PANTHER" id="PTHR12521">
    <property type="entry name" value="PROTEIN C6ORF130"/>
    <property type="match status" value="1"/>
</dbReference>
<evidence type="ECO:0000259" key="2">
    <source>
        <dbReference type="PROSITE" id="PS51154"/>
    </source>
</evidence>
<proteinExistence type="predicted"/>
<dbReference type="KEGG" id="uli:ETAA1_61410"/>
<dbReference type="PANTHER" id="PTHR12521:SF0">
    <property type="entry name" value="ADP-RIBOSE GLYCOHYDROLASE OARD1"/>
    <property type="match status" value="1"/>
</dbReference>
<comment type="catalytic activity">
    <reaction evidence="1">
        <text>an N-(ADP-alpha-D-ribosyl)-thymidine in DNA + H2O = a thymidine in DNA + ADP-D-ribose</text>
        <dbReference type="Rhea" id="RHEA:71655"/>
        <dbReference type="Rhea" id="RHEA-COMP:13556"/>
        <dbReference type="Rhea" id="RHEA-COMP:18051"/>
        <dbReference type="ChEBI" id="CHEBI:15377"/>
        <dbReference type="ChEBI" id="CHEBI:57967"/>
        <dbReference type="ChEBI" id="CHEBI:137386"/>
        <dbReference type="ChEBI" id="CHEBI:191199"/>
    </reaction>
    <physiologicalReaction direction="left-to-right" evidence="1">
        <dbReference type="Rhea" id="RHEA:71656"/>
    </physiologicalReaction>
</comment>